<dbReference type="RefSeq" id="WP_347324756.1">
    <property type="nucleotide sequence ID" value="NZ_JBCGUH010000004.1"/>
</dbReference>
<organism evidence="1 2">
    <name type="scientific">Paenibacillus wenxiniae</name>
    <dbReference type="NCBI Taxonomy" id="1636843"/>
    <lineage>
        <taxon>Bacteria</taxon>
        <taxon>Bacillati</taxon>
        <taxon>Bacillota</taxon>
        <taxon>Bacilli</taxon>
        <taxon>Bacillales</taxon>
        <taxon>Paenibacillaceae</taxon>
        <taxon>Paenibacillus</taxon>
    </lineage>
</organism>
<dbReference type="EMBL" id="JBHUEH010000014">
    <property type="protein sequence ID" value="MFD1885809.1"/>
    <property type="molecule type" value="Genomic_DNA"/>
</dbReference>
<evidence type="ECO:0000313" key="2">
    <source>
        <dbReference type="Proteomes" id="UP001597233"/>
    </source>
</evidence>
<evidence type="ECO:0000313" key="1">
    <source>
        <dbReference type="EMBL" id="MFD1885809.1"/>
    </source>
</evidence>
<protein>
    <submittedName>
        <fullName evidence="1">Uncharacterized protein</fullName>
    </submittedName>
</protein>
<reference evidence="2" key="1">
    <citation type="journal article" date="2019" name="Int. J. Syst. Evol. Microbiol.">
        <title>The Global Catalogue of Microorganisms (GCM) 10K type strain sequencing project: providing services to taxonomists for standard genome sequencing and annotation.</title>
        <authorList>
            <consortium name="The Broad Institute Genomics Platform"/>
            <consortium name="The Broad Institute Genome Sequencing Center for Infectious Disease"/>
            <person name="Wu L."/>
            <person name="Ma J."/>
        </authorList>
    </citation>
    <scope>NUCLEOTIDE SEQUENCE [LARGE SCALE GENOMIC DNA]</scope>
    <source>
        <strain evidence="2">CCUG 54950</strain>
    </source>
</reference>
<proteinExistence type="predicted"/>
<accession>A0ABW4RJA6</accession>
<name>A0ABW4RJA6_9BACL</name>
<gene>
    <name evidence="1" type="ORF">ACFSC9_09750</name>
</gene>
<sequence>MRNVQVTFKPAPSDASDYLYYTNEAVLINIDRRSYSEYGLSIAMNNEAYSQWMEKKLSGTFTLSWGHGHRKEFKLDHM</sequence>
<dbReference type="Proteomes" id="UP001597233">
    <property type="component" value="Unassembled WGS sequence"/>
</dbReference>
<comment type="caution">
    <text evidence="1">The sequence shown here is derived from an EMBL/GenBank/DDBJ whole genome shotgun (WGS) entry which is preliminary data.</text>
</comment>
<keyword evidence="2" id="KW-1185">Reference proteome</keyword>